<dbReference type="AlphaFoldDB" id="A0A8T1VUB5"/>
<reference evidence="3" key="1">
    <citation type="submission" date="2021-02" db="EMBL/GenBank/DDBJ databases">
        <authorList>
            <person name="Palmer J.M."/>
        </authorList>
    </citation>
    <scope>NUCLEOTIDE SEQUENCE</scope>
    <source>
        <strain evidence="3">SCRP734</strain>
    </source>
</reference>
<evidence type="ECO:0000313" key="3">
    <source>
        <dbReference type="EMBL" id="KAG7384935.1"/>
    </source>
</evidence>
<feature type="compositionally biased region" description="Polar residues" evidence="2">
    <location>
        <begin position="85"/>
        <end position="98"/>
    </location>
</feature>
<feature type="region of interest" description="Disordered" evidence="2">
    <location>
        <begin position="85"/>
        <end position="110"/>
    </location>
</feature>
<dbReference type="OrthoDB" id="129496at2759"/>
<gene>
    <name evidence="3" type="ORF">PHYPSEUDO_002081</name>
</gene>
<sequence length="231" mass="26100">MMNYQIATRIAFRSLLILHSQKSSRVPKCRSDSSTQDSVEMATDAAFLEEVSAFLNTSGLPLTPAHDESIERFIQLDPLHVSSSIDEGGVSSASTENSTTRTTKLTEKRKKEGLRKLRYQKRLKSEQETLRQVKSELSKQLEGLKQVRQRQKNSNNDGSSHDLAWREHAARQQQERFLAEMEQKQLRAAIGVQASYIEKLRRTLPEDPAAMTPDTAATSSLEENVLLRCVL</sequence>
<dbReference type="EMBL" id="JAGDFM010000134">
    <property type="protein sequence ID" value="KAG7384935.1"/>
    <property type="molecule type" value="Genomic_DNA"/>
</dbReference>
<comment type="caution">
    <text evidence="3">The sequence shown here is derived from an EMBL/GenBank/DDBJ whole genome shotgun (WGS) entry which is preliminary data.</text>
</comment>
<accession>A0A8T1VUB5</accession>
<evidence type="ECO:0000256" key="2">
    <source>
        <dbReference type="SAM" id="MobiDB-lite"/>
    </source>
</evidence>
<feature type="coiled-coil region" evidence="1">
    <location>
        <begin position="116"/>
        <end position="154"/>
    </location>
</feature>
<proteinExistence type="predicted"/>
<evidence type="ECO:0000256" key="1">
    <source>
        <dbReference type="SAM" id="Coils"/>
    </source>
</evidence>
<keyword evidence="4" id="KW-1185">Reference proteome</keyword>
<protein>
    <submittedName>
        <fullName evidence="3">Uncharacterized protein</fullName>
    </submittedName>
</protein>
<name>A0A8T1VUB5_9STRA</name>
<dbReference type="Proteomes" id="UP000694044">
    <property type="component" value="Unassembled WGS sequence"/>
</dbReference>
<evidence type="ECO:0000313" key="4">
    <source>
        <dbReference type="Proteomes" id="UP000694044"/>
    </source>
</evidence>
<organism evidence="3 4">
    <name type="scientific">Phytophthora pseudosyringae</name>
    <dbReference type="NCBI Taxonomy" id="221518"/>
    <lineage>
        <taxon>Eukaryota</taxon>
        <taxon>Sar</taxon>
        <taxon>Stramenopiles</taxon>
        <taxon>Oomycota</taxon>
        <taxon>Peronosporomycetes</taxon>
        <taxon>Peronosporales</taxon>
        <taxon>Peronosporaceae</taxon>
        <taxon>Phytophthora</taxon>
    </lineage>
</organism>
<keyword evidence="1" id="KW-0175">Coiled coil</keyword>